<dbReference type="AlphaFoldDB" id="A0A840YHP1"/>
<protein>
    <submittedName>
        <fullName evidence="2">Acyl-CoA thioesterase FadM</fullName>
    </submittedName>
</protein>
<organism evidence="2 3">
    <name type="scientific">Muricoccus pecuniae</name>
    <dbReference type="NCBI Taxonomy" id="693023"/>
    <lineage>
        <taxon>Bacteria</taxon>
        <taxon>Pseudomonadati</taxon>
        <taxon>Pseudomonadota</taxon>
        <taxon>Alphaproteobacteria</taxon>
        <taxon>Acetobacterales</taxon>
        <taxon>Roseomonadaceae</taxon>
        <taxon>Muricoccus</taxon>
    </lineage>
</organism>
<comment type="caution">
    <text evidence="2">The sequence shown here is derived from an EMBL/GenBank/DDBJ whole genome shotgun (WGS) entry which is preliminary data.</text>
</comment>
<proteinExistence type="predicted"/>
<dbReference type="Gene3D" id="3.10.129.10">
    <property type="entry name" value="Hotdog Thioesterase"/>
    <property type="match status" value="1"/>
</dbReference>
<dbReference type="Pfam" id="PF13279">
    <property type="entry name" value="4HBT_2"/>
    <property type="match status" value="1"/>
</dbReference>
<dbReference type="CDD" id="cd00586">
    <property type="entry name" value="4HBT"/>
    <property type="match status" value="1"/>
</dbReference>
<evidence type="ECO:0000256" key="1">
    <source>
        <dbReference type="SAM" id="MobiDB-lite"/>
    </source>
</evidence>
<feature type="region of interest" description="Disordered" evidence="1">
    <location>
        <begin position="1"/>
        <end position="28"/>
    </location>
</feature>
<keyword evidence="3" id="KW-1185">Reference proteome</keyword>
<dbReference type="RefSeq" id="WP_184515449.1">
    <property type="nucleotide sequence ID" value="NZ_JACIJD010000005.1"/>
</dbReference>
<accession>A0A840YHP1</accession>
<reference evidence="2 3" key="1">
    <citation type="submission" date="2020-08" db="EMBL/GenBank/DDBJ databases">
        <title>Genomic Encyclopedia of Type Strains, Phase IV (KMG-IV): sequencing the most valuable type-strain genomes for metagenomic binning, comparative biology and taxonomic classification.</title>
        <authorList>
            <person name="Goeker M."/>
        </authorList>
    </citation>
    <scope>NUCLEOTIDE SEQUENCE [LARGE SCALE GENOMIC DNA]</scope>
    <source>
        <strain evidence="2 3">DSM 25622</strain>
    </source>
</reference>
<name>A0A840YHP1_9PROT</name>
<sequence length="180" mass="19057">MPPGQPLAPGESFAPDGAERGGAPRPAPIPASALPAAAYRAAARIRFGHCDPAGIVFFANWFVLANGAMEDLFRERLGIDYHELHGARGIGTGYVHAAATFMRPGLMGDEVALTPLIRRVGGASYAIDLHIHRGEEELARLDLVTATTNLAARRSVPVPPDLRAALLRYRAECGAEGGPE</sequence>
<dbReference type="Proteomes" id="UP000580654">
    <property type="component" value="Unassembled WGS sequence"/>
</dbReference>
<dbReference type="SUPFAM" id="SSF54637">
    <property type="entry name" value="Thioesterase/thiol ester dehydrase-isomerase"/>
    <property type="match status" value="1"/>
</dbReference>
<evidence type="ECO:0000313" key="3">
    <source>
        <dbReference type="Proteomes" id="UP000580654"/>
    </source>
</evidence>
<evidence type="ECO:0000313" key="2">
    <source>
        <dbReference type="EMBL" id="MBB5693384.1"/>
    </source>
</evidence>
<dbReference type="InterPro" id="IPR029069">
    <property type="entry name" value="HotDog_dom_sf"/>
</dbReference>
<dbReference type="EMBL" id="JACIJD010000005">
    <property type="protein sequence ID" value="MBB5693384.1"/>
    <property type="molecule type" value="Genomic_DNA"/>
</dbReference>
<gene>
    <name evidence="2" type="ORF">FHS87_001413</name>
</gene>